<dbReference type="Pfam" id="PF07676">
    <property type="entry name" value="PD40"/>
    <property type="match status" value="3"/>
</dbReference>
<dbReference type="GO" id="GO:0006508">
    <property type="term" value="P:proteolysis"/>
    <property type="evidence" value="ECO:0007669"/>
    <property type="project" value="InterPro"/>
</dbReference>
<feature type="domain" description="Peptidase S9 prolyl oligopeptidase catalytic" evidence="2">
    <location>
        <begin position="445"/>
        <end position="650"/>
    </location>
</feature>
<dbReference type="GO" id="GO:0008236">
    <property type="term" value="F:serine-type peptidase activity"/>
    <property type="evidence" value="ECO:0007669"/>
    <property type="project" value="InterPro"/>
</dbReference>
<protein>
    <submittedName>
        <fullName evidence="3">Serine hydrolase</fullName>
    </submittedName>
</protein>
<dbReference type="OrthoDB" id="262125at2"/>
<dbReference type="EMBL" id="PYBJ01000027">
    <property type="protein sequence ID" value="PSM38964.1"/>
    <property type="molecule type" value="Genomic_DNA"/>
</dbReference>
<dbReference type="InterPro" id="IPR001375">
    <property type="entry name" value="Peptidase_S9_cat"/>
</dbReference>
<dbReference type="InterPro" id="IPR012338">
    <property type="entry name" value="Beta-lactam/transpept-like"/>
</dbReference>
<dbReference type="RefSeq" id="WP_107020661.1">
    <property type="nucleotide sequence ID" value="NZ_KZ679053.1"/>
</dbReference>
<proteinExistence type="predicted"/>
<comment type="caution">
    <text evidence="3">The sequence shown here is derived from an EMBL/GenBank/DDBJ whole genome shotgun (WGS) entry which is preliminary data.</text>
</comment>
<dbReference type="Pfam" id="PF00326">
    <property type="entry name" value="Peptidase_S9"/>
    <property type="match status" value="1"/>
</dbReference>
<dbReference type="Proteomes" id="UP000240429">
    <property type="component" value="Unassembled WGS sequence"/>
</dbReference>
<dbReference type="Gene3D" id="3.40.710.10">
    <property type="entry name" value="DD-peptidase/beta-lactamase superfamily"/>
    <property type="match status" value="1"/>
</dbReference>
<dbReference type="InterPro" id="IPR011042">
    <property type="entry name" value="6-blade_b-propeller_TolB-like"/>
</dbReference>
<keyword evidence="3" id="KW-0378">Hydrolase</keyword>
<dbReference type="InterPro" id="IPR011659">
    <property type="entry name" value="WD40"/>
</dbReference>
<dbReference type="PANTHER" id="PTHR46825:SF9">
    <property type="entry name" value="BETA-LACTAMASE-RELATED DOMAIN-CONTAINING PROTEIN"/>
    <property type="match status" value="1"/>
</dbReference>
<dbReference type="SUPFAM" id="SSF82171">
    <property type="entry name" value="DPP6 N-terminal domain-like"/>
    <property type="match status" value="1"/>
</dbReference>
<accession>A0A2P8PY90</accession>
<dbReference type="Gene3D" id="3.40.50.1820">
    <property type="entry name" value="alpha/beta hydrolase"/>
    <property type="match status" value="1"/>
</dbReference>
<name>A0A2P8PY90_9ACTN</name>
<dbReference type="InterPro" id="IPR050491">
    <property type="entry name" value="AmpC-like"/>
</dbReference>
<dbReference type="SUPFAM" id="SSF56601">
    <property type="entry name" value="beta-lactamase/transpeptidase-like"/>
    <property type="match status" value="1"/>
</dbReference>
<dbReference type="Pfam" id="PF00144">
    <property type="entry name" value="Beta-lactamase"/>
    <property type="match status" value="1"/>
</dbReference>
<dbReference type="InterPro" id="IPR001466">
    <property type="entry name" value="Beta-lactam-related"/>
</dbReference>
<gene>
    <name evidence="3" type="ORF">C6Y14_33600</name>
</gene>
<feature type="domain" description="Beta-lactamase-related" evidence="1">
    <location>
        <begin position="667"/>
        <end position="987"/>
    </location>
</feature>
<keyword evidence="4" id="KW-1185">Reference proteome</keyword>
<evidence type="ECO:0000259" key="2">
    <source>
        <dbReference type="Pfam" id="PF00326"/>
    </source>
</evidence>
<evidence type="ECO:0000313" key="4">
    <source>
        <dbReference type="Proteomes" id="UP000240429"/>
    </source>
</evidence>
<dbReference type="PANTHER" id="PTHR46825">
    <property type="entry name" value="D-ALANYL-D-ALANINE-CARBOXYPEPTIDASE/ENDOPEPTIDASE AMPH"/>
    <property type="match status" value="1"/>
</dbReference>
<dbReference type="InterPro" id="IPR029058">
    <property type="entry name" value="AB_hydrolase_fold"/>
</dbReference>
<evidence type="ECO:0000313" key="3">
    <source>
        <dbReference type="EMBL" id="PSM38964.1"/>
    </source>
</evidence>
<dbReference type="SUPFAM" id="SSF53474">
    <property type="entry name" value="alpha/beta-Hydrolases"/>
    <property type="match status" value="1"/>
</dbReference>
<reference evidence="3 4" key="1">
    <citation type="submission" date="2018-03" db="EMBL/GenBank/DDBJ databases">
        <title>Streptomyces dioscori sp. nov., a novel endophytic actinobacterium isolated from bulbil of Dioscorea bulbifera L.</title>
        <authorList>
            <person name="Zhikuan W."/>
        </authorList>
    </citation>
    <scope>NUCLEOTIDE SEQUENCE [LARGE SCALE GENOMIC DNA]</scope>
    <source>
        <strain evidence="3 4">A217</strain>
    </source>
</reference>
<dbReference type="Gene3D" id="2.120.10.30">
    <property type="entry name" value="TolB, C-terminal domain"/>
    <property type="match status" value="3"/>
</dbReference>
<dbReference type="AlphaFoldDB" id="A0A2P8PY90"/>
<sequence length="1113" mass="118678">MTRPLGIDDLYSLALPEQPSLSPDGTRVVYVLRTADRDQDRDERVLWTVPTGSGAARRLTRGPADTAPAWSPDGARIAFLRGGDGPAQVWLLPTDGGEPEPVTELPLGAGAPVWSPDGTALAFTAPVDRLPSTRSEAKVPPPMVVDRLDHTVDGGGFVATVRSHLHVLDLTDQRVRQVTDGDWHAGTPAWSPDGRRLAFCAERGPVADPTPSSEAYVLDVSDPEARAQPRLVGDGAGIAQAVTWAAEGDALLVVGRSDTEPGHAGLLRVPLEGGPAVDLTRGLDRCVTPGRPGHPGASPHASDDARTVLFCASNRGCSHLYTVDAADGTPRALIAGAGRVVSGVSAAKDTAVVVLATPDSYGEIVAVDRSSGQERVLTRHGAALNDVELFPAQEREFKISDGGTVHGWLLRDPGRTGPAPLLLDIHDGPHNAWNGAADPVHLHHQELAARGWTVLLLNPRGSDGYGDAFLTAAPGAWGTGDARDFLEPIDTLVAEGTADPERLAVAGYGYGGCMTGHLTSRDERFAAAVAGAMISDLTSMCGTSDTGHRPATTEPGVSSWLDRDRYTELSPPSRVENVRTPTLIVHGTADERCPVGQSEQWFNALKVQGVPTRLVLYPRGSHLFPLDGPPSHRTDLARRIVDWVEHHAGGSTPGRPSARPVDAPHWQRRLAELAERHQVPGAVLGIARGAHSDVVAHGVLNKATGVTTTRDSLFQIGSITKVWTATLAMQLVDEGTLDLDLPIADVLPELRLADQQVAQQVTMRHLLTHTSGIDGDVFTDTGRGDDCLERFVGRLDEAAQNHPLGATFSYCNSGFVLAGRVIERLTGMSWDRALRERLVVPLGLEHTVTLPEDALRFRTAMGHDAEGDEPPRPVPAWSLPRSAGPAGLITATADDVLAFARLHLAGGTAPDGTRLLSERAARAMTEQQVQLPDKLTLGDSWGLGWIRFGWDGHRLVGHDGSTLGQAAFLRVLPEQDLAVTLLTNGGAAKDLYRDLFGEIFADLAGVALPEPPRPPAEPVSVDAGRYLGRYERAGTRIDGIDGTDGLRLRYTTTGPLADLVPEPVQETALVPVSDSEFLVRYTGSPSWIPVTFYALPNGDRYVHHGMRATPKVP</sequence>
<organism evidence="3 4">
    <name type="scientific">Streptomyces dioscori</name>
    <dbReference type="NCBI Taxonomy" id="2109333"/>
    <lineage>
        <taxon>Bacteria</taxon>
        <taxon>Bacillati</taxon>
        <taxon>Actinomycetota</taxon>
        <taxon>Actinomycetes</taxon>
        <taxon>Kitasatosporales</taxon>
        <taxon>Streptomycetaceae</taxon>
        <taxon>Streptomyces</taxon>
        <taxon>Streptomyces aurantiacus group</taxon>
    </lineage>
</organism>
<evidence type="ECO:0000259" key="1">
    <source>
        <dbReference type="Pfam" id="PF00144"/>
    </source>
</evidence>